<proteinExistence type="predicted"/>
<reference evidence="1" key="1">
    <citation type="journal article" date="2014" name="Front. Microbiol.">
        <title>High frequency of phylogenetically diverse reductive dehalogenase-homologous genes in deep subseafloor sedimentary metagenomes.</title>
        <authorList>
            <person name="Kawai M."/>
            <person name="Futagami T."/>
            <person name="Toyoda A."/>
            <person name="Takaki Y."/>
            <person name="Nishi S."/>
            <person name="Hori S."/>
            <person name="Arai W."/>
            <person name="Tsubouchi T."/>
            <person name="Morono Y."/>
            <person name="Uchiyama I."/>
            <person name="Ito T."/>
            <person name="Fujiyama A."/>
            <person name="Inagaki F."/>
            <person name="Takami H."/>
        </authorList>
    </citation>
    <scope>NUCLEOTIDE SEQUENCE</scope>
    <source>
        <strain evidence="1">Expedition CK06-06</strain>
    </source>
</reference>
<dbReference type="Gene3D" id="3.40.50.2000">
    <property type="entry name" value="Glycogen Phosphorylase B"/>
    <property type="match status" value="1"/>
</dbReference>
<dbReference type="AlphaFoldDB" id="X1FWB0"/>
<dbReference type="PANTHER" id="PTHR12526">
    <property type="entry name" value="GLYCOSYLTRANSFERASE"/>
    <property type="match status" value="1"/>
</dbReference>
<dbReference type="PANTHER" id="PTHR12526:SF572">
    <property type="entry name" value="BLL5144 PROTEIN"/>
    <property type="match status" value="1"/>
</dbReference>
<feature type="non-terminal residue" evidence="1">
    <location>
        <position position="1"/>
    </location>
</feature>
<protein>
    <recommendedName>
        <fullName evidence="2">Glycosyl transferase family 1 domain-containing protein</fullName>
    </recommendedName>
</protein>
<sequence length="439" mass="50783">LTKHVVFHNRFVNLEQLIGFLNATDIYLAPYLSKEQIVSGTLAYAVACGKAIISTPFWYAEELLSDNRGRLVPFGDVDALANQLAELLSDERQRNYLRKRAYQFGRQMIWPKVARTYIETFQRGLKEYRRPAPHPPAREWIAEPPSLSEIKLNYLRLLTDDTGIFQHAAFTTPDRSHGYCTDDNARALIVTIMNYKLFKEEDVLSLLQVYLSFLNYAVDKDSGCIRNFMSYDRRWLEQVGSEDSHGRTLWSLGIAILHSPTDSILGLSTRLFHRLLPVLESFTSPRAWAYSILGCLSYLQRFDGDLEVQRLCTLLTGRLSKLFADNASADWPWGENIVTYDNARLAQAFLTAGRMFKKRNIYNQGLNSLEWLLKIQTNPEEGHLSLIGNNGWFKREEKKAQFDQQPIEVPAFIDACYEAYLLTEQGKWIERIDWCFNWF</sequence>
<dbReference type="SUPFAM" id="SSF53756">
    <property type="entry name" value="UDP-Glycosyltransferase/glycogen phosphorylase"/>
    <property type="match status" value="1"/>
</dbReference>
<name>X1FWB0_9ZZZZ</name>
<evidence type="ECO:0000313" key="1">
    <source>
        <dbReference type="EMBL" id="GAH33609.1"/>
    </source>
</evidence>
<feature type="non-terminal residue" evidence="1">
    <location>
        <position position="439"/>
    </location>
</feature>
<gene>
    <name evidence="1" type="ORF">S03H2_12890</name>
</gene>
<comment type="caution">
    <text evidence="1">The sequence shown here is derived from an EMBL/GenBank/DDBJ whole genome shotgun (WGS) entry which is preliminary data.</text>
</comment>
<dbReference type="EMBL" id="BARU01006553">
    <property type="protein sequence ID" value="GAH33609.1"/>
    <property type="molecule type" value="Genomic_DNA"/>
</dbReference>
<dbReference type="Pfam" id="PF13692">
    <property type="entry name" value="Glyco_trans_1_4"/>
    <property type="match status" value="1"/>
</dbReference>
<evidence type="ECO:0008006" key="2">
    <source>
        <dbReference type="Google" id="ProtNLM"/>
    </source>
</evidence>
<organism evidence="1">
    <name type="scientific">marine sediment metagenome</name>
    <dbReference type="NCBI Taxonomy" id="412755"/>
    <lineage>
        <taxon>unclassified sequences</taxon>
        <taxon>metagenomes</taxon>
        <taxon>ecological metagenomes</taxon>
    </lineage>
</organism>
<accession>X1FWB0</accession>